<evidence type="ECO:0000313" key="1">
    <source>
        <dbReference type="EMBL" id="CDM30626.1"/>
    </source>
</evidence>
<reference evidence="1" key="1">
    <citation type="journal article" date="2014" name="Nat. Commun.">
        <title>Multiple recent horizontal transfers of a large genomic region in cheese making fungi.</title>
        <authorList>
            <person name="Cheeseman K."/>
            <person name="Ropars J."/>
            <person name="Renault P."/>
            <person name="Dupont J."/>
            <person name="Gouzy J."/>
            <person name="Branca A."/>
            <person name="Abraham A.L."/>
            <person name="Ceppi M."/>
            <person name="Conseiller E."/>
            <person name="Debuchy R."/>
            <person name="Malagnac F."/>
            <person name="Goarin A."/>
            <person name="Silar P."/>
            <person name="Lacoste S."/>
            <person name="Sallet E."/>
            <person name="Bensimon A."/>
            <person name="Giraud T."/>
            <person name="Brygoo Y."/>
        </authorList>
    </citation>
    <scope>NUCLEOTIDE SEQUENCE [LARGE SCALE GENOMIC DNA]</scope>
    <source>
        <strain evidence="1">FM164</strain>
    </source>
</reference>
<gene>
    <name evidence="1" type="ORF">PROQFM164_S02g000776</name>
</gene>
<proteinExistence type="predicted"/>
<dbReference type="Proteomes" id="UP000030686">
    <property type="component" value="Unassembled WGS sequence"/>
</dbReference>
<dbReference type="AlphaFoldDB" id="W6Q3S6"/>
<evidence type="ECO:0000313" key="2">
    <source>
        <dbReference type="Proteomes" id="UP000030686"/>
    </source>
</evidence>
<dbReference type="EMBL" id="HG792016">
    <property type="protein sequence ID" value="CDM30626.1"/>
    <property type="molecule type" value="Genomic_DNA"/>
</dbReference>
<sequence length="74" mass="8898">MCSLKSSLGPISLWEAFSVAHDVLIMLVRILIEHRILLHYQLPMLISRKRVKVEAYQEIDNYYVDLFRFVWYIL</sequence>
<protein>
    <submittedName>
        <fullName evidence="1">Genomic scaffold, ProqFM164S02</fullName>
    </submittedName>
</protein>
<name>W6Q3S6_PENRF</name>
<organism evidence="1 2">
    <name type="scientific">Penicillium roqueforti (strain FM164)</name>
    <dbReference type="NCBI Taxonomy" id="1365484"/>
    <lineage>
        <taxon>Eukaryota</taxon>
        <taxon>Fungi</taxon>
        <taxon>Dikarya</taxon>
        <taxon>Ascomycota</taxon>
        <taxon>Pezizomycotina</taxon>
        <taxon>Eurotiomycetes</taxon>
        <taxon>Eurotiomycetidae</taxon>
        <taxon>Eurotiales</taxon>
        <taxon>Aspergillaceae</taxon>
        <taxon>Penicillium</taxon>
    </lineage>
</organism>
<accession>W6Q3S6</accession>
<keyword evidence="2" id="KW-1185">Reference proteome</keyword>